<proteinExistence type="predicted"/>
<dbReference type="RefSeq" id="WP_083905536.1">
    <property type="nucleotide sequence ID" value="NZ_JACHIT010000001.1"/>
</dbReference>
<dbReference type="InterPro" id="IPR024520">
    <property type="entry name" value="DUF3558"/>
</dbReference>
<protein>
    <submittedName>
        <fullName evidence="2">Type IV pilus biogenesis protein CpaD/CtpE</fullName>
    </submittedName>
</protein>
<dbReference type="Pfam" id="PF12079">
    <property type="entry name" value="DUF3558"/>
    <property type="match status" value="1"/>
</dbReference>
<dbReference type="EMBL" id="JACHIT010000001">
    <property type="protein sequence ID" value="MBB5911552.1"/>
    <property type="molecule type" value="Genomic_DNA"/>
</dbReference>
<feature type="chain" id="PRO_5031512974" evidence="1">
    <location>
        <begin position="28"/>
        <end position="186"/>
    </location>
</feature>
<keyword evidence="3" id="KW-1185">Reference proteome</keyword>
<gene>
    <name evidence="2" type="ORF">BJY24_000419</name>
</gene>
<accession>A0A7W9UFW8</accession>
<feature type="signal peptide" evidence="1">
    <location>
        <begin position="1"/>
        <end position="27"/>
    </location>
</feature>
<name>A0A7W9UFW8_9NOCA</name>
<organism evidence="2 3">
    <name type="scientific">Nocardia transvalensis</name>
    <dbReference type="NCBI Taxonomy" id="37333"/>
    <lineage>
        <taxon>Bacteria</taxon>
        <taxon>Bacillati</taxon>
        <taxon>Actinomycetota</taxon>
        <taxon>Actinomycetes</taxon>
        <taxon>Mycobacteriales</taxon>
        <taxon>Nocardiaceae</taxon>
        <taxon>Nocardia</taxon>
    </lineage>
</organism>
<keyword evidence="1" id="KW-0732">Signal</keyword>
<evidence type="ECO:0000313" key="3">
    <source>
        <dbReference type="Proteomes" id="UP000540412"/>
    </source>
</evidence>
<sequence length="186" mass="19339">MGSWGNAILTLVCGAGAVALLAGCSSADGGSTSRPHATSTIAPDVPARFDACKLPTEVVQTERLIKPETDTKDNPGGVKWRGCRWIQSDGFGASIDTTNLTLPMVRANKDFTVDEEATIGGRPSLTAHLGKQDSHTFCSLYVGMRGGSLELNINNPSSRKSSGTRHACDIAKSLAEGIAPAIPATA</sequence>
<evidence type="ECO:0000313" key="2">
    <source>
        <dbReference type="EMBL" id="MBB5911552.1"/>
    </source>
</evidence>
<dbReference type="Proteomes" id="UP000540412">
    <property type="component" value="Unassembled WGS sequence"/>
</dbReference>
<comment type="caution">
    <text evidence="2">The sequence shown here is derived from an EMBL/GenBank/DDBJ whole genome shotgun (WGS) entry which is preliminary data.</text>
</comment>
<reference evidence="2 3" key="1">
    <citation type="submission" date="2020-08" db="EMBL/GenBank/DDBJ databases">
        <title>Sequencing the genomes of 1000 actinobacteria strains.</title>
        <authorList>
            <person name="Klenk H.-P."/>
        </authorList>
    </citation>
    <scope>NUCLEOTIDE SEQUENCE [LARGE SCALE GENOMIC DNA]</scope>
    <source>
        <strain evidence="2 3">DSM 43582</strain>
    </source>
</reference>
<dbReference type="AlphaFoldDB" id="A0A7W9UFW8"/>
<evidence type="ECO:0000256" key="1">
    <source>
        <dbReference type="SAM" id="SignalP"/>
    </source>
</evidence>